<keyword evidence="5 18" id="KW-0479">Metal-binding</keyword>
<evidence type="ECO:0000256" key="13">
    <source>
        <dbReference type="ARBA" id="ARBA00023268"/>
    </source>
</evidence>
<evidence type="ECO:0000313" key="22">
    <source>
        <dbReference type="EMBL" id="GCF15492.1"/>
    </source>
</evidence>
<dbReference type="InterPro" id="IPR029056">
    <property type="entry name" value="Ribokinase-like"/>
</dbReference>
<keyword evidence="7 17" id="KW-0067">ATP-binding</keyword>
<dbReference type="InterPro" id="IPR036652">
    <property type="entry name" value="YjeF_N_dom_sf"/>
</dbReference>
<evidence type="ECO:0000259" key="20">
    <source>
        <dbReference type="PROSITE" id="PS51383"/>
    </source>
</evidence>
<evidence type="ECO:0000256" key="1">
    <source>
        <dbReference type="ARBA" id="ARBA00000013"/>
    </source>
</evidence>
<feature type="binding site" evidence="18">
    <location>
        <begin position="54"/>
        <end position="58"/>
    </location>
    <ligand>
        <name>(6S)-NADPHX</name>
        <dbReference type="ChEBI" id="CHEBI:64076"/>
    </ligand>
</feature>
<dbReference type="AlphaFoldDB" id="A0A4C2EMG6"/>
<dbReference type="Gene3D" id="3.40.50.10260">
    <property type="entry name" value="YjeF N-terminal domain"/>
    <property type="match status" value="1"/>
</dbReference>
<evidence type="ECO:0000256" key="12">
    <source>
        <dbReference type="ARBA" id="ARBA00023239"/>
    </source>
</evidence>
<keyword evidence="10 17" id="KW-0520">NAD</keyword>
<dbReference type="InterPro" id="IPR004443">
    <property type="entry name" value="YjeF_N_dom"/>
</dbReference>
<evidence type="ECO:0000256" key="16">
    <source>
        <dbReference type="ARBA" id="ARBA00049209"/>
    </source>
</evidence>
<comment type="function">
    <text evidence="18">Catalyzes the epimerization of the S- and R-forms of NAD(P)HX, a damaged form of NAD(P)H that is a result of enzymatic or heat-dependent hydration. This is a prerequisite for the S-specific NAD(P)H-hydrate dehydratase to allow the repair of both epimers of NAD(P)HX.</text>
</comment>
<feature type="binding site" evidence="18">
    <location>
        <position position="120"/>
    </location>
    <ligand>
        <name>K(+)</name>
        <dbReference type="ChEBI" id="CHEBI:29103"/>
    </ligand>
</feature>
<dbReference type="PROSITE" id="PS51385">
    <property type="entry name" value="YJEF_N"/>
    <property type="match status" value="1"/>
</dbReference>
<evidence type="ECO:0000256" key="4">
    <source>
        <dbReference type="ARBA" id="ARBA00009524"/>
    </source>
</evidence>
<feature type="binding site" evidence="17">
    <location>
        <position position="418"/>
    </location>
    <ligand>
        <name>AMP</name>
        <dbReference type="ChEBI" id="CHEBI:456215"/>
    </ligand>
</feature>
<comment type="similarity">
    <text evidence="17">Belongs to the NnrD/CARKD family.</text>
</comment>
<proteinExistence type="inferred from homology"/>
<dbReference type="GO" id="GO:0005524">
    <property type="term" value="F:ATP binding"/>
    <property type="evidence" value="ECO:0007669"/>
    <property type="project" value="UniProtKB-UniRule"/>
</dbReference>
<evidence type="ECO:0000256" key="3">
    <source>
        <dbReference type="ARBA" id="ARBA00006001"/>
    </source>
</evidence>
<keyword evidence="23" id="KW-1185">Reference proteome</keyword>
<evidence type="ECO:0000256" key="11">
    <source>
        <dbReference type="ARBA" id="ARBA00023235"/>
    </source>
</evidence>
<evidence type="ECO:0000256" key="8">
    <source>
        <dbReference type="ARBA" id="ARBA00022857"/>
    </source>
</evidence>
<feature type="binding site" evidence="18">
    <location>
        <position position="55"/>
    </location>
    <ligand>
        <name>K(+)</name>
        <dbReference type="ChEBI" id="CHEBI:29103"/>
    </ligand>
</feature>
<comment type="cofactor">
    <cofactor evidence="17">
        <name>Mg(2+)</name>
        <dbReference type="ChEBI" id="CHEBI:18420"/>
    </cofactor>
</comment>
<dbReference type="GO" id="GO:0052856">
    <property type="term" value="F:NAD(P)HX epimerase activity"/>
    <property type="evidence" value="ECO:0007669"/>
    <property type="project" value="UniProtKB-UniRule"/>
</dbReference>
<keyword evidence="12 17" id="KW-0456">Lyase</keyword>
<feature type="binding site" evidence="17">
    <location>
        <position position="419"/>
    </location>
    <ligand>
        <name>(6S)-NADPHX</name>
        <dbReference type="ChEBI" id="CHEBI:64076"/>
    </ligand>
</feature>
<comment type="similarity">
    <text evidence="3 19">In the N-terminal section; belongs to the NnrE/AIBP family.</text>
</comment>
<sequence>MLTGSEMGVVDENAAALGVPRKQLMESSGHAVARAVRALADPGDAVTVVAGRGNNGGDALVTARFLDDYDLHVLLLGRPDAISTTIARENWEALQHAEYPTETVKDASAFELGTPDVVVDAMLGTGIAGDLREPEATAAAAMSESDATVLSVDVPSGLDAETGRLADNAVDTDHVVTFHDTKPGLPDLDVPVTVADIGIPDAAELFVERGDLTRLERDPASHKGDNGEVLVVGGGPYTGAPALAAQAALRGGADLVRVACPTVVAREIQSYSENLILRPFDGDHLAPPHVDRLADLAADHDTLLLGPGLGDADATLEAVGDLLAEFEGTAVVDADALSVVPNIETDAELICTPHQGELRDMGGETADDWRDRADLVESFAADLDQTLLVKGPYDIISDGERTRVSRTGNPGMTVGGTGDVLAGVTGALACVQDPIDAAAIAAYTVGSVGDRVVDDRGYGLVATDLLDGIPQVLWQREATAE</sequence>
<evidence type="ECO:0000256" key="6">
    <source>
        <dbReference type="ARBA" id="ARBA00022741"/>
    </source>
</evidence>
<dbReference type="Gene3D" id="3.40.1190.20">
    <property type="match status" value="1"/>
</dbReference>
<accession>A0A4C2EMG6</accession>
<dbReference type="PIRSF" id="PIRSF017184">
    <property type="entry name" value="Nnr"/>
    <property type="match status" value="1"/>
</dbReference>
<evidence type="ECO:0000256" key="9">
    <source>
        <dbReference type="ARBA" id="ARBA00022958"/>
    </source>
</evidence>
<dbReference type="EMBL" id="BIXZ01000008">
    <property type="protein sequence ID" value="GCF15492.1"/>
    <property type="molecule type" value="Genomic_DNA"/>
</dbReference>
<keyword evidence="8 17" id="KW-0521">NADP</keyword>
<dbReference type="NCBIfam" id="TIGR00196">
    <property type="entry name" value="yjeF_cterm"/>
    <property type="match status" value="1"/>
</dbReference>
<keyword evidence="9 18" id="KW-0630">Potassium</keyword>
<dbReference type="RefSeq" id="WP_137685005.1">
    <property type="nucleotide sequence ID" value="NZ_BIXZ01000008.1"/>
</dbReference>
<dbReference type="SUPFAM" id="SSF53613">
    <property type="entry name" value="Ribokinase-like"/>
    <property type="match status" value="1"/>
</dbReference>
<keyword evidence="11 18" id="KW-0413">Isomerase</keyword>
<feature type="binding site" evidence="18">
    <location>
        <position position="156"/>
    </location>
    <ligand>
        <name>K(+)</name>
        <dbReference type="ChEBI" id="CHEBI:29103"/>
    </ligand>
</feature>
<comment type="function">
    <text evidence="17">Catalyzes the dehydration of the S-form of NAD(P)HX at the expense of ADP, which is converted to AMP. Together with NAD(P)HX epimerase, which catalyzes the epimerization of the S- and R-forms, the enzyme allows the repair of both epimers of NAD(P)HX, a damaged form of NAD(P)H that is a result of enzymatic or heat-dependent hydration.</text>
</comment>
<dbReference type="OrthoDB" id="15148at2157"/>
<feature type="domain" description="YjeF C-terminal" evidence="20">
    <location>
        <begin position="206"/>
        <end position="476"/>
    </location>
</feature>
<dbReference type="SUPFAM" id="SSF64153">
    <property type="entry name" value="YjeF N-terminal domain-like"/>
    <property type="match status" value="1"/>
</dbReference>
<dbReference type="PANTHER" id="PTHR12592:SF0">
    <property type="entry name" value="ATP-DEPENDENT (S)-NAD(P)H-HYDRATE DEHYDRATASE"/>
    <property type="match status" value="1"/>
</dbReference>
<protein>
    <recommendedName>
        <fullName evidence="19">Bifunctional NAD(P)H-hydrate repair enzyme</fullName>
    </recommendedName>
    <alternativeName>
        <fullName evidence="19">Nicotinamide nucleotide repair protein</fullName>
    </alternativeName>
    <domain>
        <recommendedName>
            <fullName evidence="19">ADP-dependent (S)-NAD(P)H-hydrate dehydratase</fullName>
            <ecNumber evidence="19">4.2.1.136</ecNumber>
        </recommendedName>
        <alternativeName>
            <fullName evidence="19">ADP-dependent NAD(P)HX dehydratase</fullName>
        </alternativeName>
    </domain>
    <domain>
        <recommendedName>
            <fullName evidence="19">NAD(P)H-hydrate epimerase</fullName>
            <ecNumber evidence="19">5.1.99.6</ecNumber>
        </recommendedName>
    </domain>
</protein>
<evidence type="ECO:0000313" key="23">
    <source>
        <dbReference type="Proteomes" id="UP000304382"/>
    </source>
</evidence>
<comment type="caution">
    <text evidence="17">Lacks conserved residue(s) required for the propagation of feature annotation.</text>
</comment>
<comment type="subunit">
    <text evidence="17">Homotetramer.</text>
</comment>
<dbReference type="Proteomes" id="UP000304382">
    <property type="component" value="Unassembled WGS sequence"/>
</dbReference>
<feature type="binding site" evidence="17">
    <location>
        <position position="308"/>
    </location>
    <ligand>
        <name>(6S)-NADPHX</name>
        <dbReference type="ChEBI" id="CHEBI:64076"/>
    </ligand>
</feature>
<feature type="domain" description="YjeF N-terminal" evidence="21">
    <location>
        <begin position="7"/>
        <end position="205"/>
    </location>
</feature>
<comment type="similarity">
    <text evidence="4 19">In the C-terminal section; belongs to the NnrD/CARKD family.</text>
</comment>
<evidence type="ECO:0000256" key="2">
    <source>
        <dbReference type="ARBA" id="ARBA00000909"/>
    </source>
</evidence>
<evidence type="ECO:0000256" key="7">
    <source>
        <dbReference type="ARBA" id="ARBA00022840"/>
    </source>
</evidence>
<dbReference type="Pfam" id="PF01256">
    <property type="entry name" value="Carb_kinase"/>
    <property type="match status" value="1"/>
</dbReference>
<feature type="binding site" evidence="18">
    <location>
        <position position="153"/>
    </location>
    <ligand>
        <name>(6S)-NADPHX</name>
        <dbReference type="ChEBI" id="CHEBI:64076"/>
    </ligand>
</feature>
<evidence type="ECO:0000256" key="15">
    <source>
        <dbReference type="ARBA" id="ARBA00048238"/>
    </source>
</evidence>
<evidence type="ECO:0000259" key="21">
    <source>
        <dbReference type="PROSITE" id="PS51385"/>
    </source>
</evidence>
<evidence type="ECO:0000256" key="17">
    <source>
        <dbReference type="HAMAP-Rule" id="MF_01965"/>
    </source>
</evidence>
<comment type="cofactor">
    <cofactor evidence="18 19">
        <name>K(+)</name>
        <dbReference type="ChEBI" id="CHEBI:29103"/>
    </cofactor>
    <text evidence="18 19">Binds 1 potassium ion per subunit.</text>
</comment>
<dbReference type="EC" id="5.1.99.6" evidence="19"/>
<comment type="catalytic activity">
    <reaction evidence="15 17 19">
        <text>(6S)-NADHX + ADP = AMP + phosphate + NADH + H(+)</text>
        <dbReference type="Rhea" id="RHEA:32223"/>
        <dbReference type="ChEBI" id="CHEBI:15378"/>
        <dbReference type="ChEBI" id="CHEBI:43474"/>
        <dbReference type="ChEBI" id="CHEBI:57945"/>
        <dbReference type="ChEBI" id="CHEBI:64074"/>
        <dbReference type="ChEBI" id="CHEBI:456215"/>
        <dbReference type="ChEBI" id="CHEBI:456216"/>
        <dbReference type="EC" id="4.2.1.136"/>
    </reaction>
</comment>
<keyword evidence="6 17" id="KW-0547">Nucleotide-binding</keyword>
<comment type="catalytic activity">
    <reaction evidence="1 18 19">
        <text>(6R)-NADHX = (6S)-NADHX</text>
        <dbReference type="Rhea" id="RHEA:32215"/>
        <dbReference type="ChEBI" id="CHEBI:64074"/>
        <dbReference type="ChEBI" id="CHEBI:64075"/>
        <dbReference type="EC" id="5.1.99.6"/>
    </reaction>
</comment>
<evidence type="ECO:0000256" key="10">
    <source>
        <dbReference type="ARBA" id="ARBA00023027"/>
    </source>
</evidence>
<evidence type="ECO:0000256" key="5">
    <source>
        <dbReference type="ARBA" id="ARBA00022723"/>
    </source>
</evidence>
<organism evidence="22 23">
    <name type="scientific">Haloarcula mannanilytica</name>
    <dbReference type="NCBI Taxonomy" id="2509225"/>
    <lineage>
        <taxon>Archaea</taxon>
        <taxon>Methanobacteriati</taxon>
        <taxon>Methanobacteriota</taxon>
        <taxon>Stenosarchaea group</taxon>
        <taxon>Halobacteria</taxon>
        <taxon>Halobacteriales</taxon>
        <taxon>Haloarculaceae</taxon>
        <taxon>Haloarcula</taxon>
    </lineage>
</organism>
<dbReference type="CDD" id="cd01171">
    <property type="entry name" value="YXKO-related"/>
    <property type="match status" value="1"/>
</dbReference>
<evidence type="ECO:0000256" key="18">
    <source>
        <dbReference type="HAMAP-Rule" id="MF_01966"/>
    </source>
</evidence>
<dbReference type="InterPro" id="IPR030677">
    <property type="entry name" value="Nnr"/>
</dbReference>
<dbReference type="Pfam" id="PF03853">
    <property type="entry name" value="YjeF_N"/>
    <property type="match status" value="1"/>
</dbReference>
<comment type="catalytic activity">
    <reaction evidence="16 17 19">
        <text>(6S)-NADPHX + ADP = AMP + phosphate + NADPH + H(+)</text>
        <dbReference type="Rhea" id="RHEA:32235"/>
        <dbReference type="ChEBI" id="CHEBI:15378"/>
        <dbReference type="ChEBI" id="CHEBI:43474"/>
        <dbReference type="ChEBI" id="CHEBI:57783"/>
        <dbReference type="ChEBI" id="CHEBI:64076"/>
        <dbReference type="ChEBI" id="CHEBI:456215"/>
        <dbReference type="ChEBI" id="CHEBI:456216"/>
        <dbReference type="EC" id="4.2.1.136"/>
    </reaction>
</comment>
<dbReference type="InterPro" id="IPR000631">
    <property type="entry name" value="CARKD"/>
</dbReference>
<evidence type="ECO:0000256" key="19">
    <source>
        <dbReference type="PIRNR" id="PIRNR017184"/>
    </source>
</evidence>
<dbReference type="EC" id="4.2.1.136" evidence="19"/>
<feature type="binding site" evidence="18">
    <location>
        <begin position="124"/>
        <end position="130"/>
    </location>
    <ligand>
        <name>(6S)-NADPHX</name>
        <dbReference type="ChEBI" id="CHEBI:64076"/>
    </ligand>
</feature>
<dbReference type="PROSITE" id="PS51383">
    <property type="entry name" value="YJEF_C_3"/>
    <property type="match status" value="1"/>
</dbReference>
<evidence type="ECO:0000256" key="14">
    <source>
        <dbReference type="ARBA" id="ARBA00025153"/>
    </source>
</evidence>
<feature type="binding site" evidence="17">
    <location>
        <position position="240"/>
    </location>
    <ligand>
        <name>(6S)-NADPHX</name>
        <dbReference type="ChEBI" id="CHEBI:64076"/>
    </ligand>
</feature>
<comment type="catalytic activity">
    <reaction evidence="2 18 19">
        <text>(6R)-NADPHX = (6S)-NADPHX</text>
        <dbReference type="Rhea" id="RHEA:32227"/>
        <dbReference type="ChEBI" id="CHEBI:64076"/>
        <dbReference type="ChEBI" id="CHEBI:64077"/>
        <dbReference type="EC" id="5.1.99.6"/>
    </reaction>
</comment>
<dbReference type="GO" id="GO:0046496">
    <property type="term" value="P:nicotinamide nucleotide metabolic process"/>
    <property type="evidence" value="ECO:0007669"/>
    <property type="project" value="UniProtKB-UniRule"/>
</dbReference>
<comment type="similarity">
    <text evidence="18">Belongs to the NnrE/AIBP family.</text>
</comment>
<reference evidence="22 23" key="1">
    <citation type="submission" date="2019-02" db="EMBL/GenBank/DDBJ databases">
        <title>Haloarcula mannanilyticum sp. nov., a mannan degrading haloarchaeon isolated from commercial salt.</title>
        <authorList>
            <person name="Enomoto S."/>
            <person name="Shimane Y."/>
            <person name="Kamekura M."/>
            <person name="Ito T."/>
            <person name="Moriya O."/>
            <person name="Ihara K."/>
            <person name="Takahashi-Ando N."/>
            <person name="Fukushima Y."/>
            <person name="Yoshida Y."/>
            <person name="Usama R."/>
            <person name="Takai K."/>
            <person name="Minegishi H."/>
        </authorList>
    </citation>
    <scope>NUCLEOTIDE SEQUENCE [LARGE SCALE GENOMIC DNA]</scope>
    <source>
        <strain evidence="22 23">MD130-1</strain>
    </source>
</reference>
<dbReference type="GO" id="GO:0052855">
    <property type="term" value="F:ADP-dependent NAD(P)H-hydrate dehydratase activity"/>
    <property type="evidence" value="ECO:0007669"/>
    <property type="project" value="UniProtKB-UniRule"/>
</dbReference>
<keyword evidence="13" id="KW-0511">Multifunctional enzyme</keyword>
<dbReference type="HAMAP" id="MF_01965">
    <property type="entry name" value="NADHX_dehydratase"/>
    <property type="match status" value="1"/>
</dbReference>
<name>A0A4C2EMG6_9EURY</name>
<dbReference type="NCBIfam" id="TIGR00197">
    <property type="entry name" value="yjeF_nterm"/>
    <property type="match status" value="1"/>
</dbReference>
<gene>
    <name evidence="18" type="primary">nnrE</name>
    <name evidence="17" type="synonym">nnrD</name>
    <name evidence="22" type="ORF">Harman_34270</name>
</gene>
<dbReference type="GO" id="GO:0110051">
    <property type="term" value="P:metabolite repair"/>
    <property type="evidence" value="ECO:0007669"/>
    <property type="project" value="TreeGrafter"/>
</dbReference>
<feature type="binding site" evidence="17">
    <location>
        <position position="354"/>
    </location>
    <ligand>
        <name>(6S)-NADPHX</name>
        <dbReference type="ChEBI" id="CHEBI:64076"/>
    </ligand>
</feature>
<comment type="function">
    <text evidence="14 19">Bifunctional enzyme that catalyzes the epimerization of the S- and R-forms of NAD(P)HX and the dehydration of the S-form of NAD(P)HX at the expense of ADP, which is converted to AMP. This allows the repair of both epimers of NAD(P)HX, a damaged form of NAD(P)H that is a result of enzymatic or heat-dependent hydration.</text>
</comment>
<dbReference type="HAMAP" id="MF_01966">
    <property type="entry name" value="NADHX_epimerase"/>
    <property type="match status" value="1"/>
</dbReference>
<comment type="caution">
    <text evidence="22">The sequence shown here is derived from an EMBL/GenBank/DDBJ whole genome shotgun (WGS) entry which is preliminary data.</text>
</comment>
<dbReference type="PANTHER" id="PTHR12592">
    <property type="entry name" value="ATP-DEPENDENT (S)-NAD(P)H-HYDRATE DEHYDRATASE FAMILY MEMBER"/>
    <property type="match status" value="1"/>
</dbReference>
<dbReference type="GO" id="GO:0046872">
    <property type="term" value="F:metal ion binding"/>
    <property type="evidence" value="ECO:0007669"/>
    <property type="project" value="UniProtKB-UniRule"/>
</dbReference>